<dbReference type="RefSeq" id="WP_183817614.1">
    <property type="nucleotide sequence ID" value="NZ_JACHOB010000003.1"/>
</dbReference>
<dbReference type="Gene3D" id="2.20.200.10">
    <property type="entry name" value="Outer membrane efflux proteins (OEP)"/>
    <property type="match status" value="1"/>
</dbReference>
<dbReference type="InterPro" id="IPR003423">
    <property type="entry name" value="OMP_efflux"/>
</dbReference>
<comment type="caution">
    <text evidence="4">The sequence shown here is derived from an EMBL/GenBank/DDBJ whole genome shotgun (WGS) entry which is preliminary data.</text>
</comment>
<feature type="signal peptide" evidence="2">
    <location>
        <begin position="1"/>
        <end position="22"/>
    </location>
</feature>
<dbReference type="Pfam" id="PF02321">
    <property type="entry name" value="OEP"/>
    <property type="match status" value="2"/>
</dbReference>
<dbReference type="EMBL" id="JACHOB010000003">
    <property type="protein sequence ID" value="MBB4659225.1"/>
    <property type="molecule type" value="Genomic_DNA"/>
</dbReference>
<keyword evidence="2" id="KW-1134">Transmembrane beta strand</keyword>
<dbReference type="NCBIfam" id="TIGR01845">
    <property type="entry name" value="outer_NodT"/>
    <property type="match status" value="1"/>
</dbReference>
<keyword evidence="5" id="KW-1185">Reference proteome</keyword>
<organism evidence="4 5">
    <name type="scientific">Parvularcula dongshanensis</name>
    <dbReference type="NCBI Taxonomy" id="1173995"/>
    <lineage>
        <taxon>Bacteria</taxon>
        <taxon>Pseudomonadati</taxon>
        <taxon>Pseudomonadota</taxon>
        <taxon>Alphaproteobacteria</taxon>
        <taxon>Parvularculales</taxon>
        <taxon>Parvularculaceae</taxon>
        <taxon>Parvularcula</taxon>
    </lineage>
</organism>
<dbReference type="GO" id="GO:0005886">
    <property type="term" value="C:plasma membrane"/>
    <property type="evidence" value="ECO:0007669"/>
    <property type="project" value="UniProtKB-SubCell"/>
</dbReference>
<dbReference type="AlphaFoldDB" id="A0A840I4G6"/>
<feature type="region of interest" description="Disordered" evidence="3">
    <location>
        <begin position="499"/>
        <end position="521"/>
    </location>
</feature>
<dbReference type="InterPro" id="IPR010131">
    <property type="entry name" value="MdtP/NodT-like"/>
</dbReference>
<dbReference type="Gene3D" id="1.20.1600.10">
    <property type="entry name" value="Outer membrane efflux proteins (OEP)"/>
    <property type="match status" value="1"/>
</dbReference>
<evidence type="ECO:0000313" key="5">
    <source>
        <dbReference type="Proteomes" id="UP000563524"/>
    </source>
</evidence>
<reference evidence="4 5" key="1">
    <citation type="submission" date="2020-08" db="EMBL/GenBank/DDBJ databases">
        <title>Genomic Encyclopedia of Type Strains, Phase IV (KMG-IV): sequencing the most valuable type-strain genomes for metagenomic binning, comparative biology and taxonomic classification.</title>
        <authorList>
            <person name="Goeker M."/>
        </authorList>
    </citation>
    <scope>NUCLEOTIDE SEQUENCE [LARGE SCALE GENOMIC DNA]</scope>
    <source>
        <strain evidence="4 5">DSM 102850</strain>
    </source>
</reference>
<feature type="chain" id="PRO_5033096598" evidence="2">
    <location>
        <begin position="23"/>
        <end position="521"/>
    </location>
</feature>
<keyword evidence="2" id="KW-0732">Signal</keyword>
<keyword evidence="2 4" id="KW-0449">Lipoprotein</keyword>
<keyword evidence="2" id="KW-0812">Transmembrane</keyword>
<evidence type="ECO:0000313" key="4">
    <source>
        <dbReference type="EMBL" id="MBB4659225.1"/>
    </source>
</evidence>
<keyword evidence="2" id="KW-0472">Membrane</keyword>
<dbReference type="SUPFAM" id="SSF56954">
    <property type="entry name" value="Outer membrane efflux proteins (OEP)"/>
    <property type="match status" value="1"/>
</dbReference>
<dbReference type="PANTHER" id="PTHR30203:SF33">
    <property type="entry name" value="BLR4455 PROTEIN"/>
    <property type="match status" value="1"/>
</dbReference>
<name>A0A840I4G6_9PROT</name>
<dbReference type="Proteomes" id="UP000563524">
    <property type="component" value="Unassembled WGS sequence"/>
</dbReference>
<evidence type="ECO:0000256" key="2">
    <source>
        <dbReference type="RuleBase" id="RU362097"/>
    </source>
</evidence>
<accession>A0A840I4G6</accession>
<evidence type="ECO:0000256" key="3">
    <source>
        <dbReference type="SAM" id="MobiDB-lite"/>
    </source>
</evidence>
<dbReference type="PANTHER" id="PTHR30203">
    <property type="entry name" value="OUTER MEMBRANE CATION EFFLUX PROTEIN"/>
    <property type="match status" value="1"/>
</dbReference>
<comment type="similarity">
    <text evidence="1 2">Belongs to the outer membrane factor (OMF) (TC 1.B.17) family.</text>
</comment>
<protein>
    <submittedName>
        <fullName evidence="4">NodT family efflux transporter outer membrane factor (OMF) lipoprotein</fullName>
    </submittedName>
</protein>
<evidence type="ECO:0000256" key="1">
    <source>
        <dbReference type="ARBA" id="ARBA00007613"/>
    </source>
</evidence>
<proteinExistence type="inferred from homology"/>
<comment type="subcellular location">
    <subcellularLocation>
        <location evidence="2">Cell membrane</location>
        <topology evidence="2">Lipid-anchor</topology>
    </subcellularLocation>
</comment>
<keyword evidence="2" id="KW-0564">Palmitate</keyword>
<dbReference type="GO" id="GO:0015562">
    <property type="term" value="F:efflux transmembrane transporter activity"/>
    <property type="evidence" value="ECO:0007669"/>
    <property type="project" value="InterPro"/>
</dbReference>
<gene>
    <name evidence="4" type="ORF">GGQ59_001750</name>
</gene>
<sequence length="521" mass="55179">MGSRPKRCRTSLLRVASVLALAACASVGPEDALAPVAVPGDWAAVSADLAPSGSEMVTGDWLAELSDPQVENLVAEAVTYNNDLAASGARVRAVLAQARIARAGLLPSVSAGLTGSSTRTPGGAFTTTGPNGEVITGSAEPSSSDGYTVGFNASWEADIWGRILDGTRAAYLDAEAQRLDYAAAALSVAGGTVQSFYTLTEARLQTELAERDVETGEANLRIIERRYDRGISSSLDVRLARASLAQSQAQLLARRQSELESARRLEVLLGRYPSANLEVAKELPTLPALAAEDGAVIGIGSPIALLSRRPDVLSAEAQLSAAGLRVSEARKALLPSLRISGSADNRFDTFSNITFDPDDVIAQLVGSLVQPLFQGGRLRAAVQAQRAAMEAAVYAYASTVLTAYREVEDAIAAEVLLAAQQDARRLAFEEAAAAESLTERQYLSGTTDIFNLISAQQRRITSESQYIASTRARLTNRVGLYLALGAPFEIPTFTRPDVGERFTPPTRDPALDGSRTVRRAV</sequence>